<dbReference type="GO" id="GO:0008046">
    <property type="term" value="F:axon guidance receptor activity"/>
    <property type="evidence" value="ECO:0007669"/>
    <property type="project" value="TreeGrafter"/>
</dbReference>
<dbReference type="InterPro" id="IPR013098">
    <property type="entry name" value="Ig_I-set"/>
</dbReference>
<evidence type="ECO:0000256" key="3">
    <source>
        <dbReference type="ARBA" id="ARBA00023319"/>
    </source>
</evidence>
<keyword evidence="2" id="KW-1015">Disulfide bond</keyword>
<dbReference type="Proteomes" id="UP001321473">
    <property type="component" value="Unassembled WGS sequence"/>
</dbReference>
<dbReference type="Gene3D" id="2.60.40.10">
    <property type="entry name" value="Immunoglobulins"/>
    <property type="match status" value="2"/>
</dbReference>
<name>A0AAQ4EB85_AMBAM</name>
<evidence type="ECO:0000313" key="6">
    <source>
        <dbReference type="Proteomes" id="UP001321473"/>
    </source>
</evidence>
<dbReference type="PANTHER" id="PTHR45080:SF8">
    <property type="entry name" value="IG-LIKE DOMAIN-CONTAINING PROTEIN"/>
    <property type="match status" value="1"/>
</dbReference>
<dbReference type="InterPro" id="IPR050958">
    <property type="entry name" value="Cell_Adh-Cytoskel_Orgn"/>
</dbReference>
<dbReference type="InterPro" id="IPR003599">
    <property type="entry name" value="Ig_sub"/>
</dbReference>
<dbReference type="GO" id="GO:0030424">
    <property type="term" value="C:axon"/>
    <property type="evidence" value="ECO:0007669"/>
    <property type="project" value="TreeGrafter"/>
</dbReference>
<gene>
    <name evidence="5" type="ORF">V5799_024712</name>
</gene>
<proteinExistence type="predicted"/>
<comment type="caution">
    <text evidence="5">The sequence shown here is derived from an EMBL/GenBank/DDBJ whole genome shotgun (WGS) entry which is preliminary data.</text>
</comment>
<dbReference type="InterPro" id="IPR007110">
    <property type="entry name" value="Ig-like_dom"/>
</dbReference>
<reference evidence="5 6" key="1">
    <citation type="journal article" date="2023" name="Arcadia Sci">
        <title>De novo assembly of a long-read Amblyomma americanum tick genome.</title>
        <authorList>
            <person name="Chou S."/>
            <person name="Poskanzer K.E."/>
            <person name="Rollins M."/>
            <person name="Thuy-Boun P.S."/>
        </authorList>
    </citation>
    <scope>NUCLEOTIDE SEQUENCE [LARGE SCALE GENOMIC DNA]</scope>
    <source>
        <strain evidence="5">F_SG_1</strain>
        <tissue evidence="5">Salivary glands</tissue>
    </source>
</reference>
<evidence type="ECO:0000256" key="2">
    <source>
        <dbReference type="ARBA" id="ARBA00023157"/>
    </source>
</evidence>
<dbReference type="InterPro" id="IPR013783">
    <property type="entry name" value="Ig-like_fold"/>
</dbReference>
<evidence type="ECO:0000313" key="5">
    <source>
        <dbReference type="EMBL" id="KAK8772037.1"/>
    </source>
</evidence>
<dbReference type="GO" id="GO:0005886">
    <property type="term" value="C:plasma membrane"/>
    <property type="evidence" value="ECO:0007669"/>
    <property type="project" value="TreeGrafter"/>
</dbReference>
<dbReference type="GO" id="GO:0043025">
    <property type="term" value="C:neuronal cell body"/>
    <property type="evidence" value="ECO:0007669"/>
    <property type="project" value="TreeGrafter"/>
</dbReference>
<dbReference type="Pfam" id="PF07679">
    <property type="entry name" value="I-set"/>
    <property type="match status" value="1"/>
</dbReference>
<organism evidence="5 6">
    <name type="scientific">Amblyomma americanum</name>
    <name type="common">Lone star tick</name>
    <dbReference type="NCBI Taxonomy" id="6943"/>
    <lineage>
        <taxon>Eukaryota</taxon>
        <taxon>Metazoa</taxon>
        <taxon>Ecdysozoa</taxon>
        <taxon>Arthropoda</taxon>
        <taxon>Chelicerata</taxon>
        <taxon>Arachnida</taxon>
        <taxon>Acari</taxon>
        <taxon>Parasitiformes</taxon>
        <taxon>Ixodida</taxon>
        <taxon>Ixodoidea</taxon>
        <taxon>Ixodidae</taxon>
        <taxon>Amblyomminae</taxon>
        <taxon>Amblyomma</taxon>
    </lineage>
</organism>
<evidence type="ECO:0000256" key="1">
    <source>
        <dbReference type="ARBA" id="ARBA00022729"/>
    </source>
</evidence>
<accession>A0AAQ4EB85</accession>
<keyword evidence="6" id="KW-1185">Reference proteome</keyword>
<feature type="domain" description="Ig-like" evidence="4">
    <location>
        <begin position="39"/>
        <end position="137"/>
    </location>
</feature>
<sequence length="242" mass="27081">MVSASTANNNANTGFLQLVHCKIRKNGVIQTKAETSDVPKVEVANSSAVVFEGERVKFTCRGWGQPPPKVHWNTTRIQEWPFDVSNTVSQEVGPDDQVIQVRTSELILHSVDGTANGMLWCHADNVAGRSTAEVSLTIHMPPRITYMGTGKSYYQHIKYMAVALPAYNYSWYVNGRQLIRNGRLLQDGKNKYGVRNFKTDSAIYKGYLEFLTDLPSNTGLYTLVIENEYGADNRSLQVTFPP</sequence>
<dbReference type="InterPro" id="IPR036179">
    <property type="entry name" value="Ig-like_dom_sf"/>
</dbReference>
<feature type="non-terminal residue" evidence="5">
    <location>
        <position position="242"/>
    </location>
</feature>
<keyword evidence="1" id="KW-0732">Signal</keyword>
<dbReference type="PANTHER" id="PTHR45080">
    <property type="entry name" value="CONTACTIN 5"/>
    <property type="match status" value="1"/>
</dbReference>
<dbReference type="GO" id="GO:0050808">
    <property type="term" value="P:synapse organization"/>
    <property type="evidence" value="ECO:0007669"/>
    <property type="project" value="TreeGrafter"/>
</dbReference>
<evidence type="ECO:0000259" key="4">
    <source>
        <dbReference type="PROSITE" id="PS50835"/>
    </source>
</evidence>
<dbReference type="GO" id="GO:0007156">
    <property type="term" value="P:homophilic cell adhesion via plasma membrane adhesion molecules"/>
    <property type="evidence" value="ECO:0007669"/>
    <property type="project" value="TreeGrafter"/>
</dbReference>
<dbReference type="EMBL" id="JARKHS020018930">
    <property type="protein sequence ID" value="KAK8772037.1"/>
    <property type="molecule type" value="Genomic_DNA"/>
</dbReference>
<keyword evidence="3" id="KW-0393">Immunoglobulin domain</keyword>
<dbReference type="SUPFAM" id="SSF48726">
    <property type="entry name" value="Immunoglobulin"/>
    <property type="match status" value="2"/>
</dbReference>
<protein>
    <recommendedName>
        <fullName evidence="4">Ig-like domain-containing protein</fullName>
    </recommendedName>
</protein>
<dbReference type="PROSITE" id="PS50835">
    <property type="entry name" value="IG_LIKE"/>
    <property type="match status" value="1"/>
</dbReference>
<dbReference type="SMART" id="SM00409">
    <property type="entry name" value="IG"/>
    <property type="match status" value="1"/>
</dbReference>
<dbReference type="AlphaFoldDB" id="A0AAQ4EB85"/>